<keyword evidence="1" id="KW-0472">Membrane</keyword>
<evidence type="ECO:0000313" key="3">
    <source>
        <dbReference type="EMBL" id="XBG61672.1"/>
    </source>
</evidence>
<dbReference type="GO" id="GO:0016787">
    <property type="term" value="F:hydrolase activity"/>
    <property type="evidence" value="ECO:0007669"/>
    <property type="project" value="UniProtKB-KW"/>
</dbReference>
<accession>A0AAU7BUK5</accession>
<evidence type="ECO:0000256" key="1">
    <source>
        <dbReference type="SAM" id="Phobius"/>
    </source>
</evidence>
<feature type="domain" description="Serine aminopeptidase S33" evidence="2">
    <location>
        <begin position="79"/>
        <end position="186"/>
    </location>
</feature>
<keyword evidence="1" id="KW-1133">Transmembrane helix</keyword>
<keyword evidence="1" id="KW-0812">Transmembrane</keyword>
<feature type="transmembrane region" description="Helical" evidence="1">
    <location>
        <begin position="16"/>
        <end position="34"/>
    </location>
</feature>
<protein>
    <submittedName>
        <fullName evidence="3">Alpha/beta fold hydrolase</fullName>
    </submittedName>
</protein>
<dbReference type="RefSeq" id="WP_347924377.1">
    <property type="nucleotide sequence ID" value="NZ_CP157199.1"/>
</dbReference>
<proteinExistence type="predicted"/>
<dbReference type="PANTHER" id="PTHR12277">
    <property type="entry name" value="ALPHA/BETA HYDROLASE DOMAIN-CONTAINING PROTEIN"/>
    <property type="match status" value="1"/>
</dbReference>
<dbReference type="InterPro" id="IPR029058">
    <property type="entry name" value="AB_hydrolase_fold"/>
</dbReference>
<gene>
    <name evidence="3" type="ORF">ABGB03_01900</name>
</gene>
<evidence type="ECO:0000259" key="2">
    <source>
        <dbReference type="Pfam" id="PF12146"/>
    </source>
</evidence>
<dbReference type="Pfam" id="PF12146">
    <property type="entry name" value="Hydrolase_4"/>
    <property type="match status" value="1"/>
</dbReference>
<dbReference type="Gene3D" id="3.40.50.1820">
    <property type="entry name" value="alpha/beta hydrolase"/>
    <property type="match status" value="1"/>
</dbReference>
<dbReference type="InterPro" id="IPR022742">
    <property type="entry name" value="Hydrolase_4"/>
</dbReference>
<sequence length="274" mass="31448">MLYTRPKNLKRKLKKLALTLLGLYIIVGAILYILQEKFLFLPETLTQDYIYELTYEYDEYFLDTPNEGVINTLHIKANNPKGAILYFHGNAGNLKRWGKIVEYFVTMGYDIYVMDYRTYGKSKGVLSEQALYDDAQVCYNHLKQFWAEDNIIVYGRSLGGAMATKMASLNNPKKVILEAPFYSIADVAKKRFPIFPANSLLKYKLPNNEHIKNVKCSISIIHGTDDYVVPFSSGKKLYEVSPKGKTTLTVIENGGHNNLNEFDKYHQLINEILK</sequence>
<organism evidence="3">
    <name type="scientific">Pontimicrobium sp. SW4</name>
    <dbReference type="NCBI Taxonomy" id="3153519"/>
    <lineage>
        <taxon>Bacteria</taxon>
        <taxon>Pseudomonadati</taxon>
        <taxon>Bacteroidota</taxon>
        <taxon>Flavobacteriia</taxon>
        <taxon>Flavobacteriales</taxon>
        <taxon>Flavobacteriaceae</taxon>
        <taxon>Pontimicrobium</taxon>
    </lineage>
</organism>
<keyword evidence="3" id="KW-0378">Hydrolase</keyword>
<name>A0AAU7BUK5_9FLAO</name>
<dbReference type="SUPFAM" id="SSF53474">
    <property type="entry name" value="alpha/beta-Hydrolases"/>
    <property type="match status" value="1"/>
</dbReference>
<dbReference type="EMBL" id="CP157199">
    <property type="protein sequence ID" value="XBG61672.1"/>
    <property type="molecule type" value="Genomic_DNA"/>
</dbReference>
<reference evidence="3" key="1">
    <citation type="submission" date="2024-05" db="EMBL/GenBank/DDBJ databases">
        <title>Pontimicrobium maritimus sp. nov., isolated form sea water.</title>
        <authorList>
            <person name="Muhammad N."/>
            <person name="Vuong T.Q."/>
            <person name="Han H.L."/>
            <person name="Kim S.-G."/>
        </authorList>
    </citation>
    <scope>NUCLEOTIDE SEQUENCE</scope>
    <source>
        <strain evidence="3">SW4</strain>
    </source>
</reference>
<dbReference type="AlphaFoldDB" id="A0AAU7BUK5"/>
<dbReference type="PANTHER" id="PTHR12277:SF81">
    <property type="entry name" value="PROTEIN ABHD13"/>
    <property type="match status" value="1"/>
</dbReference>